<feature type="transmembrane region" description="Helical" evidence="2">
    <location>
        <begin position="2631"/>
        <end position="2655"/>
    </location>
</feature>
<proteinExistence type="predicted"/>
<keyword evidence="6" id="KW-1185">Reference proteome</keyword>
<feature type="chain" id="PRO_5045201287" description="Right handed beta helix domain-containing protein" evidence="3">
    <location>
        <begin position="17"/>
        <end position="2729"/>
    </location>
</feature>
<dbReference type="PANTHER" id="PTHR11319">
    <property type="entry name" value="G PROTEIN-COUPLED RECEPTOR-RELATED"/>
    <property type="match status" value="1"/>
</dbReference>
<dbReference type="EMBL" id="JAPFFF010000020">
    <property type="protein sequence ID" value="KAK8857760.1"/>
    <property type="molecule type" value="Genomic_DNA"/>
</dbReference>
<dbReference type="PANTHER" id="PTHR11319:SF35">
    <property type="entry name" value="OUTER MEMBRANE PROTEIN PMPC-RELATED"/>
    <property type="match status" value="1"/>
</dbReference>
<dbReference type="Pfam" id="PF13229">
    <property type="entry name" value="Beta_helix"/>
    <property type="match status" value="2"/>
</dbReference>
<feature type="domain" description="Right handed beta helix" evidence="4">
    <location>
        <begin position="1684"/>
        <end position="1842"/>
    </location>
</feature>
<dbReference type="SUPFAM" id="SSF51126">
    <property type="entry name" value="Pectin lyase-like"/>
    <property type="match status" value="8"/>
</dbReference>
<evidence type="ECO:0000256" key="2">
    <source>
        <dbReference type="SAM" id="Phobius"/>
    </source>
</evidence>
<dbReference type="InterPro" id="IPR012334">
    <property type="entry name" value="Pectin_lyas_fold"/>
</dbReference>
<comment type="caution">
    <text evidence="5">The sequence shown here is derived from an EMBL/GenBank/DDBJ whole genome shotgun (WGS) entry which is preliminary data.</text>
</comment>
<evidence type="ECO:0000313" key="5">
    <source>
        <dbReference type="EMBL" id="KAK8857760.1"/>
    </source>
</evidence>
<keyword evidence="2" id="KW-1133">Transmembrane helix</keyword>
<feature type="signal peptide" evidence="3">
    <location>
        <begin position="1"/>
        <end position="16"/>
    </location>
</feature>
<name>A0ABR2I5S4_9EUKA</name>
<dbReference type="Proteomes" id="UP001470230">
    <property type="component" value="Unassembled WGS sequence"/>
</dbReference>
<feature type="region of interest" description="Disordered" evidence="1">
    <location>
        <begin position="2319"/>
        <end position="2514"/>
    </location>
</feature>
<sequence>MISFLLFLFVVYDSHSTQMNPVILSSLTLSTKHFSSKNISKSDKKKLSSENNYVCTATCEISEKNFENTFNIKSEIGCQSIIIVKCIFNSISVPENSQSDGSISIINIKSSDLSIEDCNFLRCSSSNRLSPSFPISHIVFVEENPNNDIYITSCNFLDNGYESDPDGTIILINNANNIQISFTQFKSEQRFSSSIHSFYTKNVNLTENIFNNMVGPIDQNGGALSIQFSENISISDCVFDSNNLQQKSENKEVLGSAFYLNLDGTFSFSNNTIKNHVNFINSVVTFNSEENDHILIRDSSFIGNSYTKSVEGSGIGFYSESSQNSDGFHFLNTEFVGCVFSRNGDVNRGEIGNSAGVFDSSRNGCCVSFKDCIFDGNFASSESALINVQNGYFVNIDSCTIKGTLNYCLLKFSPLKLSENEYFEVRVANTSIANADLTGRKNCDLILIDGDTQFNSSLTVIGCTFTDISLSEKNSIVHTACHELHFLNNTVRSCSTNGVFIDHMCSVFIDGCTFTQCSSSAIKYIPQAYDETVNESVIIQNCDFIECSGYSCVAYLSPFISRPKFFNLNISNSIHNFAIVIEMKPLTIAMNEAGEVLLQNVSFFNTHPIETAEECGGGGCGFLYKTESSDEDRVTFTECFFERTFSSIFGGGAILIQGDTCLNYHVEILSCHFSNCYTNANKGGAIAVETNKSVQIENCYFESCGINNNEYHDFKGGAIYVNQKSGTQSFCLINNTFNGTQSTSDYSAVDFECSGTCPLFLIENCTFKNCKTTCYLRLPYSIISCPINVQYFECINSIFEFDDKSIMNPRVALIEASNFSFDNCNFIRCGSKIVNEGGCIYYEGIQTTELEKISIQNCYFLECEATNSAIFKLKLSTLTYPTFYNITIKGIRSDYSIYISFKVEFRGTVLFDNLKFIENVNCLDGGGSGIWLNNLRDEFNIYTIHSAFSHCDFINNYSPNNGGGYGLGYDELVKPTHLTFTDCNFIGNHCDGSDGGGALWIRTSTSCTLAGCLFQDNYASYEQGSNGGAIYISFASNMVYMTMLKCEFRNNSCLHSNSRGHAIYATLLYARMEISRSKIIDNGIDNDIPNSMIYSRSELFLIENSIYYTDKERSFSRAVYSGASANLALRYNTIANCSILASGGALCYESIKSKAAGRIEIIGNTFINNSGLGKGPEIYLYAKNTPTLYNCSFINESTSTELICIKFDKAASISRNYDRFYFINCHFNYTHFISQTPENIEEDIVKKLRLYDCRYISCSKIPLFFQDAYSLELTKCIFENNVNDGFFITINNIAKSALLSSCQFRNNKLSHKDLTDESDLAIINVSQVPITIRSTIFENENINDVRSDTFNSFLVKIDSDSEFDNVSFINCLSPKYSIFYDQQSENGSFIMTNCSVNNSGSVLLNDWTQQVKIINSSFSNSIDGFLYMPNKKVPDNFVSDVIQFKNNVFDGFTNFACLLLVLNDIDVANITIKNNQKLNENNLPIFEIDLRNSSINDITIDHFTFENNKYNNKEGGESWMNGGGTGFVVNLNLIKGKEKEVFLSFVDCKFISNEALNHGGAFAFIETKTNERTTFLSFDNCFFKENRCSKQRGNALYLFVKNVTIANCVFESNSNNESTPNEEQSSVYLYFDDLKDESLSDSFSLINCSFIKNECCSMHFDNCTKRLFVTNCSFYDDGNKSLLISNCEKEITIFNSSFVSNNDHSLLIENCSQEVMILNSLFISNKDNSLQIYDCLKEVTLLNSTFSGNKNCSLHLSNLDSNLSILHCSFENNQEKSLLISNCHSIFSITSCTFSNNNVNSILIYECSSNMSVTDCLFSSNKEHSMQISGSEMNISLMNCIFMNNSDYSLHISDTINFLSIESSQFESNSAYAIYVSDCLDRVIVSECSFSFCQMKSICIERCGKDICIQDSTFESTNKYTEPILISVKTNSSLLIRNVSFNGDDSVFHDHSISCFCKKSFMIENVMINKCGGIQIDPNSSMLNGLTVINATIKNSEYGLAFNPMKESTITIVECTFSSVKHALQLSLMSEHFTLRNNTICNCNNLDENEEKESIISISLINSSEKNFVIENFLFKENKYFLPKTKKSGFGGGIGMSIKTAMKMSTFNLEFKDCIFTANKALKSGSGGALYYVNQGDETVLSSFSICNCNFTRNEAEDKGGALFIETVKECSILIKNCWFEMNEALIDGGGVYVKNGGYFTIDSSRFINNSALLTKPSSSLIPSDALAVFAHANVRVVNSLFIKLSYPKEESNVQTMFSIIDDKLFSEVSIVIEKSVYSVINPSKSIVALQNPNINGEINIKSTSFTRFYLLNTSKLTTQSPSDCPPLETPSPNKEETKTFSDKEETKAFSNKEETKAFSDKEETKAFSNKEETKAFSNKEEAKAFSDKEETKAFSDKEETKAFSNKEEAKAFSDKEETKAFSNKEEAKAFSDKEETKTFSNKEETKAFSNKEEAKAFSDKEETKTFSNKEETKAFSNKEEAKAFSDKEETKAFSDKEETKAFSDKEETKTFSDKEQRLLNNEYLDEMSDILNASRSYVHIFINDDLSGKINIDNSCFDTDDIYSFDRERIGISSDGGASNSASDFSITVRDNDVSSTECEHPLILDDLIDQNSFSTPTPARKPKSNNNKLLIFVTVGVVFVVVIIAVVVVIVIVRKKKKEEKIEKMKREAEKEKEMSVEVDAVNNNVYGTQSMTQENPLFTYTNVVNTVNIEYEEDFEKVQTSKDGSI</sequence>
<keyword evidence="2" id="KW-0472">Membrane</keyword>
<feature type="domain" description="Right handed beta helix" evidence="4">
    <location>
        <begin position="999"/>
        <end position="1193"/>
    </location>
</feature>
<dbReference type="InterPro" id="IPR039448">
    <property type="entry name" value="Beta_helix"/>
</dbReference>
<evidence type="ECO:0000259" key="4">
    <source>
        <dbReference type="Pfam" id="PF13229"/>
    </source>
</evidence>
<dbReference type="SMART" id="SM00710">
    <property type="entry name" value="PbH1"/>
    <property type="match status" value="33"/>
</dbReference>
<dbReference type="InterPro" id="IPR006626">
    <property type="entry name" value="PbH1"/>
</dbReference>
<protein>
    <recommendedName>
        <fullName evidence="4">Right handed beta helix domain-containing protein</fullName>
    </recommendedName>
</protein>
<keyword evidence="2" id="KW-0812">Transmembrane</keyword>
<dbReference type="Gene3D" id="2.160.20.10">
    <property type="entry name" value="Single-stranded right-handed beta-helix, Pectin lyase-like"/>
    <property type="match status" value="5"/>
</dbReference>
<evidence type="ECO:0000256" key="3">
    <source>
        <dbReference type="SAM" id="SignalP"/>
    </source>
</evidence>
<feature type="compositionally biased region" description="Basic and acidic residues" evidence="1">
    <location>
        <begin position="2334"/>
        <end position="2514"/>
    </location>
</feature>
<gene>
    <name evidence="5" type="ORF">M9Y10_016170</name>
</gene>
<keyword evidence="3" id="KW-0732">Signal</keyword>
<evidence type="ECO:0000313" key="6">
    <source>
        <dbReference type="Proteomes" id="UP001470230"/>
    </source>
</evidence>
<evidence type="ECO:0000256" key="1">
    <source>
        <dbReference type="SAM" id="MobiDB-lite"/>
    </source>
</evidence>
<organism evidence="5 6">
    <name type="scientific">Tritrichomonas musculus</name>
    <dbReference type="NCBI Taxonomy" id="1915356"/>
    <lineage>
        <taxon>Eukaryota</taxon>
        <taxon>Metamonada</taxon>
        <taxon>Parabasalia</taxon>
        <taxon>Tritrichomonadida</taxon>
        <taxon>Tritrichomonadidae</taxon>
        <taxon>Tritrichomonas</taxon>
    </lineage>
</organism>
<reference evidence="5 6" key="1">
    <citation type="submission" date="2024-04" db="EMBL/GenBank/DDBJ databases">
        <title>Tritrichomonas musculus Genome.</title>
        <authorList>
            <person name="Alves-Ferreira E."/>
            <person name="Grigg M."/>
            <person name="Lorenzi H."/>
            <person name="Galac M."/>
        </authorList>
    </citation>
    <scope>NUCLEOTIDE SEQUENCE [LARGE SCALE GENOMIC DNA]</scope>
    <source>
        <strain evidence="5 6">EAF2021</strain>
    </source>
</reference>
<dbReference type="InterPro" id="IPR011050">
    <property type="entry name" value="Pectin_lyase_fold/virulence"/>
</dbReference>
<accession>A0ABR2I5S4</accession>